<evidence type="ECO:0000256" key="4">
    <source>
        <dbReference type="ARBA" id="ARBA00022989"/>
    </source>
</evidence>
<evidence type="ECO:0000313" key="11">
    <source>
        <dbReference type="Proteomes" id="UP000191901"/>
    </source>
</evidence>
<evidence type="ECO:0000256" key="2">
    <source>
        <dbReference type="ARBA" id="ARBA00022692"/>
    </source>
</evidence>
<dbReference type="CDD" id="cd00880">
    <property type="entry name" value="Era_like"/>
    <property type="match status" value="1"/>
</dbReference>
<feature type="coiled-coil region" evidence="7">
    <location>
        <begin position="314"/>
        <end position="341"/>
    </location>
</feature>
<feature type="domain" description="G" evidence="9">
    <location>
        <begin position="127"/>
        <end position="241"/>
    </location>
</feature>
<feature type="transmembrane region" description="Helical" evidence="8">
    <location>
        <begin position="44"/>
        <end position="68"/>
    </location>
</feature>
<dbReference type="InterPro" id="IPR005225">
    <property type="entry name" value="Small_GTP-bd"/>
</dbReference>
<reference evidence="10 11" key="1">
    <citation type="journal article" date="2016" name="Biochim. Biophys. Acta">
        <title>Characterization of red-shifted phycobilisomes isolated from the chlorophyll f-containing cyanobacterium Halomicronema hongdechloris.</title>
        <authorList>
            <person name="Li Y."/>
            <person name="Lin Y."/>
            <person name="Garvey C.J."/>
            <person name="Birch D."/>
            <person name="Corkery R.W."/>
            <person name="Loughlin P.C."/>
            <person name="Scheer H."/>
            <person name="Willows R.D."/>
            <person name="Chen M."/>
        </authorList>
    </citation>
    <scope>NUCLEOTIDE SEQUENCE [LARGE SCALE GENOMIC DNA]</scope>
    <source>
        <strain evidence="10 11">C2206</strain>
    </source>
</reference>
<dbReference type="Proteomes" id="UP000191901">
    <property type="component" value="Chromosome"/>
</dbReference>
<dbReference type="PRINTS" id="PR00326">
    <property type="entry name" value="GTP1OBG"/>
</dbReference>
<accession>A0A1Z3HMY5</accession>
<dbReference type="InterPro" id="IPR006073">
    <property type="entry name" value="GTP-bd"/>
</dbReference>
<dbReference type="GO" id="GO:0030488">
    <property type="term" value="P:tRNA methylation"/>
    <property type="evidence" value="ECO:0007669"/>
    <property type="project" value="TreeGrafter"/>
</dbReference>
<dbReference type="KEGG" id="hhg:XM38_026270"/>
<dbReference type="GO" id="GO:0002098">
    <property type="term" value="P:tRNA wobble uridine modification"/>
    <property type="evidence" value="ECO:0007669"/>
    <property type="project" value="TreeGrafter"/>
</dbReference>
<name>A0A1Z3HMY5_9CYAN</name>
<dbReference type="InterPro" id="IPR021147">
    <property type="entry name" value="DUF697"/>
</dbReference>
<dbReference type="GO" id="GO:0016020">
    <property type="term" value="C:membrane"/>
    <property type="evidence" value="ECO:0007669"/>
    <property type="project" value="UniProtKB-SubCell"/>
</dbReference>
<feature type="transmembrane region" description="Helical" evidence="8">
    <location>
        <begin position="7"/>
        <end position="24"/>
    </location>
</feature>
<comment type="subcellular location">
    <subcellularLocation>
        <location evidence="1">Membrane</location>
        <topology evidence="1">Multi-pass membrane protein</topology>
    </subcellularLocation>
</comment>
<dbReference type="Pfam" id="PF05128">
    <property type="entry name" value="DUF697"/>
    <property type="match status" value="1"/>
</dbReference>
<feature type="coiled-coil region" evidence="7">
    <location>
        <begin position="84"/>
        <end position="111"/>
    </location>
</feature>
<evidence type="ECO:0000313" key="10">
    <source>
        <dbReference type="EMBL" id="ASC71673.1"/>
    </source>
</evidence>
<dbReference type="EMBL" id="CP021983">
    <property type="protein sequence ID" value="ASC71673.1"/>
    <property type="molecule type" value="Genomic_DNA"/>
</dbReference>
<protein>
    <submittedName>
        <fullName evidence="10">GTP-binding protein</fullName>
    </submittedName>
</protein>
<evidence type="ECO:0000256" key="5">
    <source>
        <dbReference type="ARBA" id="ARBA00023134"/>
    </source>
</evidence>
<evidence type="ECO:0000256" key="1">
    <source>
        <dbReference type="ARBA" id="ARBA00004141"/>
    </source>
</evidence>
<keyword evidence="11" id="KW-1185">Reference proteome</keyword>
<organism evidence="10 11">
    <name type="scientific">Halomicronema hongdechloris C2206</name>
    <dbReference type="NCBI Taxonomy" id="1641165"/>
    <lineage>
        <taxon>Bacteria</taxon>
        <taxon>Bacillati</taxon>
        <taxon>Cyanobacteriota</taxon>
        <taxon>Cyanophyceae</taxon>
        <taxon>Nodosilineales</taxon>
        <taxon>Nodosilineaceae</taxon>
        <taxon>Halomicronema</taxon>
    </lineage>
</organism>
<dbReference type="Gene3D" id="3.40.50.300">
    <property type="entry name" value="P-loop containing nucleotide triphosphate hydrolases"/>
    <property type="match status" value="1"/>
</dbReference>
<keyword evidence="5" id="KW-0342">GTP-binding</keyword>
<dbReference type="InterPro" id="IPR027417">
    <property type="entry name" value="P-loop_NTPase"/>
</dbReference>
<dbReference type="PANTHER" id="PTHR42714">
    <property type="entry name" value="TRNA MODIFICATION GTPASE GTPBP3"/>
    <property type="match status" value="1"/>
</dbReference>
<keyword evidence="3" id="KW-0547">Nucleotide-binding</keyword>
<evidence type="ECO:0000256" key="6">
    <source>
        <dbReference type="ARBA" id="ARBA00023136"/>
    </source>
</evidence>
<proteinExistence type="predicted"/>
<dbReference type="Pfam" id="PF01926">
    <property type="entry name" value="MMR_HSR1"/>
    <property type="match status" value="1"/>
</dbReference>
<keyword evidence="6 8" id="KW-0472">Membrane</keyword>
<evidence type="ECO:0000256" key="7">
    <source>
        <dbReference type="SAM" id="Coils"/>
    </source>
</evidence>
<dbReference type="PANTHER" id="PTHR42714:SF2">
    <property type="entry name" value="TRNA MODIFICATION GTPASE GTPBP3, MITOCHONDRIAL"/>
    <property type="match status" value="1"/>
</dbReference>
<dbReference type="GO" id="GO:0005525">
    <property type="term" value="F:GTP binding"/>
    <property type="evidence" value="ECO:0007669"/>
    <property type="project" value="UniProtKB-KW"/>
</dbReference>
<dbReference type="GO" id="GO:0005829">
    <property type="term" value="C:cytosol"/>
    <property type="evidence" value="ECO:0007669"/>
    <property type="project" value="TreeGrafter"/>
</dbReference>
<keyword evidence="2 8" id="KW-0812">Transmembrane</keyword>
<dbReference type="AlphaFoldDB" id="A0A1Z3HMY5"/>
<keyword evidence="7" id="KW-0175">Coiled coil</keyword>
<evidence type="ECO:0000256" key="8">
    <source>
        <dbReference type="SAM" id="Phobius"/>
    </source>
</evidence>
<dbReference type="SUPFAM" id="SSF52540">
    <property type="entry name" value="P-loop containing nucleoside triphosphate hydrolases"/>
    <property type="match status" value="1"/>
</dbReference>
<sequence>MGWLRVLPLIVVGVLLLGLLFWLVESLLRLYSAVAWWSPLLANLVLLLLIILLVAVLAVGGYYGWLFLRPRRRRPQPRPPRDSKAAAQATLTAVQQQMEQLQSEVARQALQQRSQTLVAALERRDVQIAVFGVGSVGKTSLVNAFARDLAGAVGAAMGTTAAAVSYRLRLAGLPRGIQLIDTPGLLEAGALGEGRELAARELAATADLLLFVVANDLQQSEAQLLRSLRAMGKRVLLVINKADLYPVEDLEQIEARVRSQLDDVLAPQDVITIAANPAPVRLTSGEWVHPAPDIDALLTRLAQVLRQEGDTLVADNLLLQSQQLQQEAQRLIEAQRQQQADAIVDRYQWIGAGVIAVTPLPGLDLLATAAVNAQMVVELGRVYGCHLSLEEGKALALSLAKTLTGLGIVKGTMELLALGLQSNLATVLAGRAPAGGERRLPDPHRRQEFHRIFSPAAGLGRWRHGRGSAAAVPAESAPGLPAAVCPRCDRNGGASSR</sequence>
<gene>
    <name evidence="10" type="ORF">XM38_026270</name>
</gene>
<evidence type="ECO:0000256" key="3">
    <source>
        <dbReference type="ARBA" id="ARBA00022741"/>
    </source>
</evidence>
<keyword evidence="4 8" id="KW-1133">Transmembrane helix</keyword>
<dbReference type="NCBIfam" id="TIGR00231">
    <property type="entry name" value="small_GTP"/>
    <property type="match status" value="1"/>
</dbReference>
<evidence type="ECO:0000259" key="9">
    <source>
        <dbReference type="Pfam" id="PF01926"/>
    </source>
</evidence>